<feature type="transmembrane region" description="Helical" evidence="8">
    <location>
        <begin position="264"/>
        <end position="285"/>
    </location>
</feature>
<keyword evidence="3" id="KW-1003">Cell membrane</keyword>
<dbReference type="PATRIC" id="fig|1359163.3.peg.808"/>
<keyword evidence="4 8" id="KW-0812">Transmembrane</keyword>
<dbReference type="Proteomes" id="UP000033562">
    <property type="component" value="Unassembled WGS sequence"/>
</dbReference>
<feature type="transmembrane region" description="Helical" evidence="8">
    <location>
        <begin position="453"/>
        <end position="477"/>
    </location>
</feature>
<name>A0A0F3NRA4_9RICK</name>
<feature type="transmembrane region" description="Helical" evidence="8">
    <location>
        <begin position="320"/>
        <end position="341"/>
    </location>
</feature>
<dbReference type="STRING" id="1359163.NLO413_0837"/>
<evidence type="ECO:0000256" key="6">
    <source>
        <dbReference type="ARBA" id="ARBA00023065"/>
    </source>
</evidence>
<dbReference type="Pfam" id="PF02386">
    <property type="entry name" value="TrkH"/>
    <property type="match status" value="2"/>
</dbReference>
<organism evidence="9 10">
    <name type="scientific">Candidatus Neoehrlichia procyonis str. RAC413</name>
    <dbReference type="NCBI Taxonomy" id="1359163"/>
    <lineage>
        <taxon>Bacteria</taxon>
        <taxon>Pseudomonadati</taxon>
        <taxon>Pseudomonadota</taxon>
        <taxon>Alphaproteobacteria</taxon>
        <taxon>Rickettsiales</taxon>
        <taxon>Anaplasmataceae</taxon>
        <taxon>Candidatus Neoehrlichia</taxon>
    </lineage>
</organism>
<accession>A0A0F3NRA4</accession>
<feature type="transmembrane region" description="Helical" evidence="8">
    <location>
        <begin position="7"/>
        <end position="28"/>
    </location>
</feature>
<evidence type="ECO:0000256" key="5">
    <source>
        <dbReference type="ARBA" id="ARBA00022989"/>
    </source>
</evidence>
<feature type="transmembrane region" description="Helical" evidence="8">
    <location>
        <begin position="174"/>
        <end position="196"/>
    </location>
</feature>
<keyword evidence="6" id="KW-0406">Ion transport</keyword>
<dbReference type="PANTHER" id="PTHR32024:SF3">
    <property type="entry name" value="TRK SYSTEM POTASSIUM UPTAKE PROTEIN"/>
    <property type="match status" value="1"/>
</dbReference>
<evidence type="ECO:0000256" key="7">
    <source>
        <dbReference type="ARBA" id="ARBA00023136"/>
    </source>
</evidence>
<feature type="transmembrane region" description="Helical" evidence="8">
    <location>
        <begin position="65"/>
        <end position="88"/>
    </location>
</feature>
<dbReference type="GO" id="GO:0030001">
    <property type="term" value="P:metal ion transport"/>
    <property type="evidence" value="ECO:0007669"/>
    <property type="project" value="UniProtKB-ARBA"/>
</dbReference>
<dbReference type="PANTHER" id="PTHR32024">
    <property type="entry name" value="TRK SYSTEM POTASSIUM UPTAKE PROTEIN TRKG-RELATED"/>
    <property type="match status" value="1"/>
</dbReference>
<sequence>MKSLRAIIFIVGVFSLLFANIMLVPAMVNFYAEYAWEGFVISSLIVFSFGIICIFIGKLCALKKVLVFSITSNVWIILSILSSIPFVLSDTKLSYIDAFFEATSGITTTGATVLSNLHEKSPGILLWRSILNSIGGLGIIVTGIFLFPCLKVISLHSLYHCESSDTSVRFKFGLFKTLMYTFGVYITLIILCTVFYRIAGMSIFDAICHALSTTSTGGFSNYDDSLQHFNSVYVENVAIVFILLSSCPFNMYLRAMSEKRFFDIQIICLIFIIIGCSILSMIWIYHNNLYIKGEFIRCLRCVVFSFVSLSTSTGFTNCDYSNWGLVSILGCLVMFIGGCSGSTNSGVKMYRILILLKSVQKYIKNIVLGDYKEVYFCFYNRAINSNILLEVSIFFFLYIAILIVSCVLISLSGESIVTSITAVIATLANTGPGIGEIVGPKGNYNSLLPLVKLLLSCLMLIGRLEIIPVFAFAYLIFYKCKKLYIS</sequence>
<dbReference type="InterPro" id="IPR003445">
    <property type="entry name" value="Cat_transpt"/>
</dbReference>
<feature type="transmembrane region" description="Helical" evidence="8">
    <location>
        <begin position="130"/>
        <end position="153"/>
    </location>
</feature>
<comment type="subcellular location">
    <subcellularLocation>
        <location evidence="1">Cell membrane</location>
        <topology evidence="1">Multi-pass membrane protein</topology>
    </subcellularLocation>
</comment>
<dbReference type="RefSeq" id="WP_045809152.1">
    <property type="nucleotide sequence ID" value="NZ_LANX01000001.1"/>
</dbReference>
<keyword evidence="7 8" id="KW-0472">Membrane</keyword>
<protein>
    <submittedName>
        <fullName evidence="9">Cation transport family protein</fullName>
    </submittedName>
</protein>
<feature type="transmembrane region" description="Helical" evidence="8">
    <location>
        <begin position="34"/>
        <end position="56"/>
    </location>
</feature>
<gene>
    <name evidence="9" type="ORF">NLO413_0837</name>
</gene>
<evidence type="ECO:0000256" key="4">
    <source>
        <dbReference type="ARBA" id="ARBA00022692"/>
    </source>
</evidence>
<feature type="transmembrane region" description="Helical" evidence="8">
    <location>
        <begin position="232"/>
        <end position="252"/>
    </location>
</feature>
<dbReference type="AlphaFoldDB" id="A0A0F3NRA4"/>
<evidence type="ECO:0000313" key="10">
    <source>
        <dbReference type="Proteomes" id="UP000033562"/>
    </source>
</evidence>
<comment type="caution">
    <text evidence="9">The sequence shown here is derived from an EMBL/GenBank/DDBJ whole genome shotgun (WGS) entry which is preliminary data.</text>
</comment>
<dbReference type="EMBL" id="LANX01000001">
    <property type="protein sequence ID" value="KJV69444.1"/>
    <property type="molecule type" value="Genomic_DNA"/>
</dbReference>
<keyword evidence="2" id="KW-0813">Transport</keyword>
<evidence type="ECO:0000256" key="1">
    <source>
        <dbReference type="ARBA" id="ARBA00004651"/>
    </source>
</evidence>
<keyword evidence="5 8" id="KW-1133">Transmembrane helix</keyword>
<feature type="transmembrane region" description="Helical" evidence="8">
    <location>
        <begin position="387"/>
        <end position="411"/>
    </location>
</feature>
<reference evidence="9 10" key="1">
    <citation type="submission" date="2015-02" db="EMBL/GenBank/DDBJ databases">
        <title>Genome Sequencing of Rickettsiales.</title>
        <authorList>
            <person name="Daugherty S.C."/>
            <person name="Su Q."/>
            <person name="Abolude K."/>
            <person name="Beier-Sexton M."/>
            <person name="Carlyon J.A."/>
            <person name="Carter R."/>
            <person name="Day N.P."/>
            <person name="Dumler S.J."/>
            <person name="Dyachenko V."/>
            <person name="Godinez A."/>
            <person name="Kurtti T.J."/>
            <person name="Lichay M."/>
            <person name="Mullins K.E."/>
            <person name="Ott S."/>
            <person name="Pappas-Brown V."/>
            <person name="Paris D.H."/>
            <person name="Patel P."/>
            <person name="Richards A.L."/>
            <person name="Sadzewicz L."/>
            <person name="Sears K."/>
            <person name="Seidman D."/>
            <person name="Sengamalay N."/>
            <person name="Stenos J."/>
            <person name="Tallon L.J."/>
            <person name="Vincent G."/>
            <person name="Fraser C.M."/>
            <person name="Munderloh U."/>
            <person name="Dunning-Hotopp J.C."/>
        </authorList>
    </citation>
    <scope>NUCLEOTIDE SEQUENCE [LARGE SCALE GENOMIC DNA]</scope>
    <source>
        <strain evidence="9 10">RAC413</strain>
    </source>
</reference>
<keyword evidence="10" id="KW-1185">Reference proteome</keyword>
<evidence type="ECO:0000313" key="9">
    <source>
        <dbReference type="EMBL" id="KJV69444.1"/>
    </source>
</evidence>
<dbReference type="GO" id="GO:0008324">
    <property type="term" value="F:monoatomic cation transmembrane transporter activity"/>
    <property type="evidence" value="ECO:0007669"/>
    <property type="project" value="InterPro"/>
</dbReference>
<evidence type="ECO:0000256" key="3">
    <source>
        <dbReference type="ARBA" id="ARBA00022475"/>
    </source>
</evidence>
<dbReference type="GO" id="GO:0005886">
    <property type="term" value="C:plasma membrane"/>
    <property type="evidence" value="ECO:0007669"/>
    <property type="project" value="UniProtKB-SubCell"/>
</dbReference>
<evidence type="ECO:0000256" key="8">
    <source>
        <dbReference type="SAM" id="Phobius"/>
    </source>
</evidence>
<evidence type="ECO:0000256" key="2">
    <source>
        <dbReference type="ARBA" id="ARBA00022448"/>
    </source>
</evidence>
<proteinExistence type="predicted"/>